<dbReference type="Proteomes" id="UP000826014">
    <property type="component" value="Chromosome"/>
</dbReference>
<keyword evidence="2" id="KW-1185">Reference proteome</keyword>
<protein>
    <submittedName>
        <fullName evidence="1">Uncharacterized protein</fullName>
    </submittedName>
</protein>
<organism evidence="1 2">
    <name type="scientific">Candidatus Rhabdochlamydia oedothoracis</name>
    <dbReference type="NCBI Taxonomy" id="2720720"/>
    <lineage>
        <taxon>Bacteria</taxon>
        <taxon>Pseudomonadati</taxon>
        <taxon>Chlamydiota</taxon>
        <taxon>Chlamydiia</taxon>
        <taxon>Parachlamydiales</taxon>
        <taxon>Candidatus Rhabdochlamydiaceae</taxon>
        <taxon>Candidatus Rhabdochlamydia</taxon>
    </lineage>
</organism>
<dbReference type="EMBL" id="CP075587">
    <property type="protein sequence ID" value="QYF48522.1"/>
    <property type="molecule type" value="Genomic_DNA"/>
</dbReference>
<reference evidence="1 2" key="1">
    <citation type="journal article" date="2022" name="bioRxiv">
        <title>Ecology and evolution of chlamydial symbionts of arthropods.</title>
        <authorList>
            <person name="Halter T."/>
            <person name="Koestlbacher S."/>
            <person name="Collingro A."/>
            <person name="Sixt B.S."/>
            <person name="Toenshoff E.R."/>
            <person name="Hendrickx F."/>
            <person name="Kostanjsek R."/>
            <person name="Horn M."/>
        </authorList>
    </citation>
    <scope>NUCLEOTIDE SEQUENCE [LARGE SCALE GENOMIC DNA]</scope>
    <source>
        <strain evidence="1">W744xW776</strain>
    </source>
</reference>
<name>A0ABX8V4N2_9BACT</name>
<dbReference type="RefSeq" id="WP_215216938.1">
    <property type="nucleotide sequence ID" value="NZ_CP075587.1"/>
</dbReference>
<proteinExistence type="predicted"/>
<accession>A0ABX8V4N2</accession>
<evidence type="ECO:0000313" key="2">
    <source>
        <dbReference type="Proteomes" id="UP000826014"/>
    </source>
</evidence>
<sequence length="71" mass="8201">MESVFDDLIRFQKKRLLVCAQRIVPGIIEDDLLQPNDFPNLELHPHFRYEEGVLEGLLTARMAYLSLAQSS</sequence>
<gene>
    <name evidence="1" type="ORF">RHABOEDO_000700</name>
</gene>
<evidence type="ECO:0000313" key="1">
    <source>
        <dbReference type="EMBL" id="QYF48522.1"/>
    </source>
</evidence>